<dbReference type="EMBL" id="BAAAHB010000002">
    <property type="protein sequence ID" value="GAA0444395.1"/>
    <property type="molecule type" value="Genomic_DNA"/>
</dbReference>
<keyword evidence="2" id="KW-0732">Signal</keyword>
<evidence type="ECO:0000313" key="4">
    <source>
        <dbReference type="Proteomes" id="UP001499895"/>
    </source>
</evidence>
<organism evidence="3 4">
    <name type="scientific">Streptomyces stramineus</name>
    <dbReference type="NCBI Taxonomy" id="173861"/>
    <lineage>
        <taxon>Bacteria</taxon>
        <taxon>Bacillati</taxon>
        <taxon>Actinomycetota</taxon>
        <taxon>Actinomycetes</taxon>
        <taxon>Kitasatosporales</taxon>
        <taxon>Streptomycetaceae</taxon>
        <taxon>Streptomyces</taxon>
    </lineage>
</organism>
<feature type="chain" id="PRO_5045039257" description="Tat pathway signal sequence domain protein" evidence="2">
    <location>
        <begin position="31"/>
        <end position="280"/>
    </location>
</feature>
<dbReference type="Proteomes" id="UP001499895">
    <property type="component" value="Unassembled WGS sequence"/>
</dbReference>
<feature type="signal peptide" evidence="2">
    <location>
        <begin position="1"/>
        <end position="30"/>
    </location>
</feature>
<accession>A0ABP3J8L6</accession>
<feature type="compositionally biased region" description="Acidic residues" evidence="1">
    <location>
        <begin position="136"/>
        <end position="148"/>
    </location>
</feature>
<feature type="region of interest" description="Disordered" evidence="1">
    <location>
        <begin position="127"/>
        <end position="153"/>
    </location>
</feature>
<evidence type="ECO:0000256" key="1">
    <source>
        <dbReference type="SAM" id="MobiDB-lite"/>
    </source>
</evidence>
<gene>
    <name evidence="3" type="ORF">GCM10009544_03960</name>
</gene>
<evidence type="ECO:0008006" key="5">
    <source>
        <dbReference type="Google" id="ProtNLM"/>
    </source>
</evidence>
<evidence type="ECO:0000256" key="2">
    <source>
        <dbReference type="SAM" id="SignalP"/>
    </source>
</evidence>
<protein>
    <recommendedName>
        <fullName evidence="5">Tat pathway signal sequence domain protein</fullName>
    </recommendedName>
</protein>
<name>A0ABP3J8L6_9ACTN</name>
<keyword evidence="4" id="KW-1185">Reference proteome</keyword>
<dbReference type="RefSeq" id="WP_344084395.1">
    <property type="nucleotide sequence ID" value="NZ_BAAAHB010000002.1"/>
</dbReference>
<reference evidence="4" key="1">
    <citation type="journal article" date="2019" name="Int. J. Syst. Evol. Microbiol.">
        <title>The Global Catalogue of Microorganisms (GCM) 10K type strain sequencing project: providing services to taxonomists for standard genome sequencing and annotation.</title>
        <authorList>
            <consortium name="The Broad Institute Genomics Platform"/>
            <consortium name="The Broad Institute Genome Sequencing Center for Infectious Disease"/>
            <person name="Wu L."/>
            <person name="Ma J."/>
        </authorList>
    </citation>
    <scope>NUCLEOTIDE SEQUENCE [LARGE SCALE GENOMIC DNA]</scope>
    <source>
        <strain evidence="4">JCM 10649</strain>
    </source>
</reference>
<proteinExistence type="predicted"/>
<evidence type="ECO:0000313" key="3">
    <source>
        <dbReference type="EMBL" id="GAA0444395.1"/>
    </source>
</evidence>
<comment type="caution">
    <text evidence="3">The sequence shown here is derived from an EMBL/GenBank/DDBJ whole genome shotgun (WGS) entry which is preliminary data.</text>
</comment>
<sequence length="280" mass="30067">MRSLDRSRKLLVGTAVSATALLATLTPAVAADNPAQDAAKKAQLHALLAAIDATGSALDSGQESTINRHYALLDSLRKEFPEVARKVSDPRKLEVTATEAVVTEDGEVVSPETGKPLGKDELAAIEPPADAKASESSEEQETPEETDVDPIAPAEGDAAVAAASVRGGKWKMTHITYTHRSYFGNTIFKYHTYARFNYKGGKVRAWGKRYDNTSNEDSGVDVGGRMMNRKSKVPASSATSIMKRKVTFKIPVYGEYATVYPWAKVKVYGSGRTKIAGTGA</sequence>